<evidence type="ECO:0000256" key="8">
    <source>
        <dbReference type="SAM" id="MobiDB-lite"/>
    </source>
</evidence>
<feature type="transmembrane region" description="Helical" evidence="9">
    <location>
        <begin position="245"/>
        <end position="266"/>
    </location>
</feature>
<evidence type="ECO:0000256" key="5">
    <source>
        <dbReference type="ARBA" id="ARBA00022833"/>
    </source>
</evidence>
<keyword evidence="7 9" id="KW-0472">Membrane</keyword>
<evidence type="ECO:0000256" key="6">
    <source>
        <dbReference type="ARBA" id="ARBA00022989"/>
    </source>
</evidence>
<evidence type="ECO:0000256" key="4">
    <source>
        <dbReference type="ARBA" id="ARBA00022692"/>
    </source>
</evidence>
<evidence type="ECO:0000256" key="3">
    <source>
        <dbReference type="ARBA" id="ARBA00022475"/>
    </source>
</evidence>
<dbReference type="PANTHER" id="PTHR11040">
    <property type="entry name" value="ZINC/IRON TRANSPORTER"/>
    <property type="match status" value="1"/>
</dbReference>
<evidence type="ECO:0000256" key="1">
    <source>
        <dbReference type="ARBA" id="ARBA00004651"/>
    </source>
</evidence>
<organism evidence="10 11">
    <name type="scientific">Halopolyspora algeriensis</name>
    <dbReference type="NCBI Taxonomy" id="1500506"/>
    <lineage>
        <taxon>Bacteria</taxon>
        <taxon>Bacillati</taxon>
        <taxon>Actinomycetota</taxon>
        <taxon>Actinomycetes</taxon>
        <taxon>Actinomycetes incertae sedis</taxon>
        <taxon>Halopolyspora</taxon>
    </lineage>
</organism>
<keyword evidence="3" id="KW-1003">Cell membrane</keyword>
<dbReference type="PANTHER" id="PTHR11040:SF211">
    <property type="entry name" value="ZINC TRANSPORTER ZIP11"/>
    <property type="match status" value="1"/>
</dbReference>
<feature type="transmembrane region" description="Helical" evidence="9">
    <location>
        <begin position="76"/>
        <end position="93"/>
    </location>
</feature>
<reference evidence="10 11" key="1">
    <citation type="submission" date="2018-07" db="EMBL/GenBank/DDBJ databases">
        <title>Genomic Encyclopedia of Type Strains, Phase III (KMG-III): the genomes of soil and plant-associated and newly described type strains.</title>
        <authorList>
            <person name="Whitman W."/>
        </authorList>
    </citation>
    <scope>NUCLEOTIDE SEQUENCE [LARGE SCALE GENOMIC DNA]</scope>
    <source>
        <strain evidence="10 11">CECT 8575</strain>
    </source>
</reference>
<feature type="region of interest" description="Disordered" evidence="8">
    <location>
        <begin position="116"/>
        <end position="141"/>
    </location>
</feature>
<evidence type="ECO:0000313" key="11">
    <source>
        <dbReference type="Proteomes" id="UP000253495"/>
    </source>
</evidence>
<evidence type="ECO:0000256" key="2">
    <source>
        <dbReference type="ARBA" id="ARBA00006939"/>
    </source>
</evidence>
<keyword evidence="4 9" id="KW-0812">Transmembrane</keyword>
<sequence length="297" mass="29832">MSTTEEIFVGLVGSNPAVQGLVGGLVIVSLNLLGVLMALVWRNPSQRGLNSALGFAAGIMLSASFTSLLLPGIERGGALPVLTGAVLGTLVLSRADAWAPRIQSVITGRLPQTSVAASRQHTTTPAGAAAPNTSGSTAGAATPAVLPNPHVTGTVFFIIAIALHNMPEGLAVGVGFGSGDIDNAVALMLAIGVQNIPEGLAVAVSARRLKPGNPSHAGITGARAGLVEIPPAVFGASVVAVAQPLLPYAMGFAAGGMLYIICHEIIPQTHAQGQDRLATLGLLIGAMMMLALDVSLA</sequence>
<dbReference type="GO" id="GO:0005886">
    <property type="term" value="C:plasma membrane"/>
    <property type="evidence" value="ECO:0007669"/>
    <property type="project" value="UniProtKB-SubCell"/>
</dbReference>
<keyword evidence="11" id="KW-1185">Reference proteome</keyword>
<feature type="transmembrane region" description="Helical" evidence="9">
    <location>
        <begin position="20"/>
        <end position="40"/>
    </location>
</feature>
<dbReference type="GO" id="GO:0005385">
    <property type="term" value="F:zinc ion transmembrane transporter activity"/>
    <property type="evidence" value="ECO:0007669"/>
    <property type="project" value="TreeGrafter"/>
</dbReference>
<accession>A0A368VEY2</accession>
<evidence type="ECO:0000256" key="7">
    <source>
        <dbReference type="ARBA" id="ARBA00023136"/>
    </source>
</evidence>
<evidence type="ECO:0000256" key="9">
    <source>
        <dbReference type="SAM" id="Phobius"/>
    </source>
</evidence>
<proteinExistence type="inferred from homology"/>
<feature type="compositionally biased region" description="Low complexity" evidence="8">
    <location>
        <begin position="122"/>
        <end position="141"/>
    </location>
</feature>
<gene>
    <name evidence="10" type="ORF">DFQ14_11491</name>
</gene>
<protein>
    <submittedName>
        <fullName evidence="10">ZIP family zinc transporter</fullName>
    </submittedName>
</protein>
<comment type="similarity">
    <text evidence="2">Belongs to the ZIP transporter (TC 2.A.5) family.</text>
</comment>
<keyword evidence="6 9" id="KW-1133">Transmembrane helix</keyword>
<evidence type="ECO:0000313" key="10">
    <source>
        <dbReference type="EMBL" id="RCW39827.1"/>
    </source>
</evidence>
<dbReference type="InterPro" id="IPR003689">
    <property type="entry name" value="ZIP"/>
</dbReference>
<dbReference type="OrthoDB" id="9787346at2"/>
<dbReference type="EMBL" id="QPJC01000014">
    <property type="protein sequence ID" value="RCW39827.1"/>
    <property type="molecule type" value="Genomic_DNA"/>
</dbReference>
<dbReference type="Pfam" id="PF02535">
    <property type="entry name" value="Zip"/>
    <property type="match status" value="1"/>
</dbReference>
<dbReference type="Proteomes" id="UP000253495">
    <property type="component" value="Unassembled WGS sequence"/>
</dbReference>
<dbReference type="RefSeq" id="WP_114454596.1">
    <property type="nucleotide sequence ID" value="NZ_QPJC01000014.1"/>
</dbReference>
<comment type="subcellular location">
    <subcellularLocation>
        <location evidence="1">Cell membrane</location>
        <topology evidence="1">Multi-pass membrane protein</topology>
    </subcellularLocation>
</comment>
<feature type="transmembrane region" description="Helical" evidence="9">
    <location>
        <begin position="278"/>
        <end position="296"/>
    </location>
</feature>
<feature type="transmembrane region" description="Helical" evidence="9">
    <location>
        <begin position="52"/>
        <end position="70"/>
    </location>
</feature>
<comment type="caution">
    <text evidence="10">The sequence shown here is derived from an EMBL/GenBank/DDBJ whole genome shotgun (WGS) entry which is preliminary data.</text>
</comment>
<name>A0A368VEY2_9ACTN</name>
<keyword evidence="5" id="KW-0862">Zinc</keyword>
<dbReference type="AlphaFoldDB" id="A0A368VEY2"/>